<name>A0A5U9KXM5_SALNE</name>
<keyword evidence="1" id="KW-0812">Transmembrane</keyword>
<protein>
    <submittedName>
        <fullName evidence="2">Uncharacterized protein</fullName>
    </submittedName>
</protein>
<dbReference type="Proteomes" id="UP000839726">
    <property type="component" value="Unassembled WGS sequence"/>
</dbReference>
<proteinExistence type="predicted"/>
<keyword evidence="1" id="KW-0472">Membrane</keyword>
<feature type="transmembrane region" description="Helical" evidence="1">
    <location>
        <begin position="93"/>
        <end position="115"/>
    </location>
</feature>
<feature type="transmembrane region" description="Helical" evidence="1">
    <location>
        <begin position="50"/>
        <end position="73"/>
    </location>
</feature>
<gene>
    <name evidence="2" type="ORF">DRY71_25080</name>
</gene>
<organism evidence="2">
    <name type="scientific">Salmonella newport</name>
    <dbReference type="NCBI Taxonomy" id="108619"/>
    <lineage>
        <taxon>Bacteria</taxon>
        <taxon>Pseudomonadati</taxon>
        <taxon>Pseudomonadota</taxon>
        <taxon>Gammaproteobacteria</taxon>
        <taxon>Enterobacterales</taxon>
        <taxon>Enterobacteriaceae</taxon>
        <taxon>Salmonella</taxon>
    </lineage>
</organism>
<accession>A0A5U9KXM5</accession>
<dbReference type="EMBL" id="AAGUYM010000047">
    <property type="protein sequence ID" value="EBS2695952.1"/>
    <property type="molecule type" value="Genomic_DNA"/>
</dbReference>
<reference evidence="2" key="1">
    <citation type="submission" date="2018-07" db="EMBL/GenBank/DDBJ databases">
        <authorList>
            <person name="Ashton P.M."/>
            <person name="Dallman T."/>
            <person name="Nair S."/>
            <person name="De Pinna E."/>
            <person name="Peters T."/>
            <person name="Grant K."/>
        </authorList>
    </citation>
    <scope>NUCLEOTIDE SEQUENCE [LARGE SCALE GENOMIC DNA]</scope>
    <source>
        <strain evidence="2">436933</strain>
    </source>
</reference>
<dbReference type="AlphaFoldDB" id="A0A5U9KXM5"/>
<sequence>MQMRKPFIIFSDIKSLEIIRNIIRETLLANAMLVLIASEIIYINRNRNDWPYIIYIIAEPILAPIGLTTIVWIASITNKYFQALTGNKDSLSFIIFFSWFLGTEFIILFNLMIFIQRIPA</sequence>
<comment type="caution">
    <text evidence="2">The sequence shown here is derived from an EMBL/GenBank/DDBJ whole genome shotgun (WGS) entry which is preliminary data.</text>
</comment>
<keyword evidence="1" id="KW-1133">Transmembrane helix</keyword>
<evidence type="ECO:0000313" key="2">
    <source>
        <dbReference type="EMBL" id="EBS2695952.1"/>
    </source>
</evidence>
<evidence type="ECO:0000256" key="1">
    <source>
        <dbReference type="SAM" id="Phobius"/>
    </source>
</evidence>